<reference evidence="2" key="1">
    <citation type="submission" date="2013-07" db="EMBL/GenBank/DDBJ databases">
        <title>The genome of Eucalyptus grandis.</title>
        <authorList>
            <person name="Schmutz J."/>
            <person name="Hayes R."/>
            <person name="Myburg A."/>
            <person name="Tuskan G."/>
            <person name="Grattapaglia D."/>
            <person name="Rokhsar D.S."/>
        </authorList>
    </citation>
    <scope>NUCLEOTIDE SEQUENCE</scope>
    <source>
        <tissue evidence="2">Leaf extractions</tissue>
    </source>
</reference>
<proteinExistence type="predicted"/>
<name>A0A058ZUC9_EUCGR</name>
<reference evidence="1" key="2">
    <citation type="journal article" date="2014" name="Nature">
        <title>The genome of Eucalyptus grandis.</title>
        <authorList>
            <person name="Myburg A.A."/>
            <person name="Grattapaglia D."/>
            <person name="Tuskan G.A."/>
            <person name="Hellsten U."/>
            <person name="Hayes R.D."/>
            <person name="Grimwood J."/>
            <person name="Jenkins J."/>
            <person name="Lindquist E."/>
            <person name="Tice H."/>
            <person name="Bauer D."/>
            <person name="Goodstein D.M."/>
            <person name="Dubchak I."/>
            <person name="Poliakov A."/>
            <person name="Mizrachi E."/>
            <person name="Kullan A.R."/>
            <person name="Hussey S.G."/>
            <person name="Pinard D."/>
            <person name="van der Merwe K."/>
            <person name="Singh P."/>
            <person name="van Jaarsveld I."/>
            <person name="Silva-Junior O.B."/>
            <person name="Togawa R.C."/>
            <person name="Pappas M.R."/>
            <person name="Faria D.A."/>
            <person name="Sansaloni C.P."/>
            <person name="Petroli C.D."/>
            <person name="Yang X."/>
            <person name="Ranjan P."/>
            <person name="Tschaplinski T.J."/>
            <person name="Ye C.Y."/>
            <person name="Li T."/>
            <person name="Sterck L."/>
            <person name="Vanneste K."/>
            <person name="Murat F."/>
            <person name="Soler M."/>
            <person name="Clemente H.S."/>
            <person name="Saidi N."/>
            <person name="Cassan-Wang H."/>
            <person name="Dunand C."/>
            <person name="Hefer C.A."/>
            <person name="Bornberg-Bauer E."/>
            <person name="Kersting A.R."/>
            <person name="Vining K."/>
            <person name="Amarasinghe V."/>
            <person name="Ranik M."/>
            <person name="Naithani S."/>
            <person name="Elser J."/>
            <person name="Boyd A.E."/>
            <person name="Liston A."/>
            <person name="Spatafora J.W."/>
            <person name="Dharmwardhana P."/>
            <person name="Raja R."/>
            <person name="Sullivan C."/>
            <person name="Romanel E."/>
            <person name="Alves-Ferreira M."/>
            <person name="Kulheim C."/>
            <person name="Foley W."/>
            <person name="Carocha V."/>
            <person name="Paiva J."/>
            <person name="Kudrna D."/>
            <person name="Brommonschenkel S.H."/>
            <person name="Pasquali G."/>
            <person name="Byrne M."/>
            <person name="Rigault P."/>
            <person name="Tibbits J."/>
            <person name="Spokevicius A."/>
            <person name="Jones R.C."/>
            <person name="Steane D.A."/>
            <person name="Vaillancourt R.E."/>
            <person name="Potts B.M."/>
            <person name="Joubert F."/>
            <person name="Barry K."/>
            <person name="Pappas G.J."/>
            <person name="Strauss S.H."/>
            <person name="Jaiswal P."/>
            <person name="Grima-Pettenati J."/>
            <person name="Salse J."/>
            <person name="Van de Peer Y."/>
            <person name="Rokhsar D.S."/>
            <person name="Schmutz J."/>
        </authorList>
    </citation>
    <scope>NUCLEOTIDE SEQUENCE</scope>
    <source>
        <tissue evidence="1">Leaf extractions</tissue>
    </source>
</reference>
<dbReference type="STRING" id="71139.A0A058ZUC9"/>
<evidence type="ECO:0000313" key="2">
    <source>
        <dbReference type="EMBL" id="KCW45049.1"/>
    </source>
</evidence>
<dbReference type="Proteomes" id="UP000030711">
    <property type="component" value="Unassembled WGS sequence"/>
</dbReference>
<dbReference type="EMBL" id="KK198939">
    <property type="protein sequence ID" value="KCW45049.1"/>
    <property type="molecule type" value="Genomic_DNA"/>
</dbReference>
<dbReference type="InParanoid" id="A0A058ZUC9"/>
<accession>A0A058ZUC9</accession>
<keyword evidence="3" id="KW-1185">Reference proteome</keyword>
<reference evidence="1" key="4">
    <citation type="submission" date="2023-07" db="EMBL/GenBank/DDBJ databases">
        <authorList>
            <person name="Myburg A.A."/>
            <person name="Grattapaglia D."/>
            <person name="Tuskan G.A."/>
            <person name="Hellsten U."/>
            <person name="Hayes R.D."/>
            <person name="Grimwood J."/>
            <person name="Jenkins J."/>
            <person name="Lindquist E."/>
            <person name="Tice H."/>
            <person name="Bauer D."/>
            <person name="Goodstein D.M."/>
            <person name="Dubchak I."/>
            <person name="Poliakov A."/>
            <person name="Mizrachi E."/>
            <person name="Kullan A.R."/>
            <person name="Hussey S.G."/>
            <person name="Pinard D."/>
            <person name="Van D.M."/>
            <person name="Singh P."/>
            <person name="Van J.I."/>
            <person name="Silva-Junior O.B."/>
            <person name="Togawa R.C."/>
            <person name="Pappas M.R."/>
            <person name="Faria D.A."/>
            <person name="Sansaloni C.P."/>
            <person name="Petroli C.D."/>
            <person name="Yang X."/>
            <person name="Ranjan P."/>
            <person name="Tschaplinski T.J."/>
            <person name="Ye C.Y."/>
            <person name="Li T."/>
            <person name="Sterck L."/>
            <person name="Vanneste K."/>
            <person name="Murat F."/>
            <person name="Soler M."/>
            <person name="Clemente H.S."/>
            <person name="Saidi N."/>
            <person name="Cassan-Wang H."/>
            <person name="Dunand C."/>
            <person name="Hefer C.A."/>
            <person name="Bornberg-Bauer E."/>
            <person name="Kersting A.R."/>
            <person name="Vining K."/>
            <person name="Amarasinghe V."/>
            <person name="Ranik M."/>
            <person name="Naithani S."/>
            <person name="Elser J."/>
            <person name="Boyd A.E."/>
            <person name="Liston A."/>
            <person name="Spatafora J.W."/>
            <person name="Dharmwardhana P."/>
            <person name="Raja R."/>
            <person name="Sullivan C."/>
            <person name="Romanel E."/>
            <person name="Alves-Ferreira M."/>
            <person name="Kulheim C."/>
            <person name="Foley W."/>
            <person name="Carocha V."/>
            <person name="Paiva J."/>
            <person name="Kudrna D."/>
            <person name="Brommonschenkel S.H."/>
            <person name="Pasquali G."/>
            <person name="Byrne M."/>
            <person name="Rigault P."/>
            <person name="Tibbits J."/>
            <person name="Spokevicius A."/>
            <person name="Jones R.C."/>
            <person name="Steane D.A."/>
            <person name="Vaillancourt R.E."/>
            <person name="Potts B.M."/>
            <person name="Joubert F."/>
            <person name="Barry K."/>
            <person name="Pappas G.J."/>
            <person name="Strauss S.H."/>
            <person name="Jaiswal P."/>
            <person name="Grima-Pettenati J."/>
            <person name="Salse J."/>
            <person name="Van D.P."/>
            <person name="Rokhsar D.S."/>
            <person name="Schmutz J."/>
        </authorList>
    </citation>
    <scope>NUCLEOTIDE SEQUENCE</scope>
    <source>
        <tissue evidence="1">Leaf extractions</tissue>
    </source>
</reference>
<evidence type="ECO:0000313" key="1">
    <source>
        <dbReference type="EMBL" id="KAK2632592.1"/>
    </source>
</evidence>
<dbReference type="EMBL" id="MU848423">
    <property type="protein sequence ID" value="KAK2632592.1"/>
    <property type="molecule type" value="Genomic_DNA"/>
</dbReference>
<organism evidence="2">
    <name type="scientific">Eucalyptus grandis</name>
    <name type="common">Flooded gum</name>
    <dbReference type="NCBI Taxonomy" id="71139"/>
    <lineage>
        <taxon>Eukaryota</taxon>
        <taxon>Viridiplantae</taxon>
        <taxon>Streptophyta</taxon>
        <taxon>Embryophyta</taxon>
        <taxon>Tracheophyta</taxon>
        <taxon>Spermatophyta</taxon>
        <taxon>Magnoliopsida</taxon>
        <taxon>eudicotyledons</taxon>
        <taxon>Gunneridae</taxon>
        <taxon>Pentapetalae</taxon>
        <taxon>rosids</taxon>
        <taxon>malvids</taxon>
        <taxon>Myrtales</taxon>
        <taxon>Myrtaceae</taxon>
        <taxon>Myrtoideae</taxon>
        <taxon>Eucalypteae</taxon>
        <taxon>Eucalyptus</taxon>
    </lineage>
</organism>
<gene>
    <name evidence="2" type="ORF">EUGRSUZ_L01354</name>
</gene>
<dbReference type="AlphaFoldDB" id="A0A058ZUC9"/>
<evidence type="ECO:0000313" key="3">
    <source>
        <dbReference type="Proteomes" id="UP000030711"/>
    </source>
</evidence>
<sequence>MAIVIPFSASLRAPLASSPPFLHIANLAAATCGRRLWCYGSGTAVQLQRQQEGKNGLRSPDLIALEYADLNLPHKLSEELGHVRTRQHVNPLSSSFSVRVKNSSLFSIRVLR</sequence>
<reference evidence="1" key="3">
    <citation type="submission" date="2023-04" db="EMBL/GenBank/DDBJ databases">
        <title>WGS assembly of Eucalyptus grandis.</title>
        <authorList>
            <person name="Myburg A."/>
            <person name="Grattapaglia D."/>
            <person name="Tuskan G."/>
            <person name="Hellsten U."/>
            <person name="Hayes R."/>
            <person name="Grimwood J."/>
            <person name="Jenkins J."/>
            <person name="Lindquist E."/>
            <person name="Tice H."/>
            <person name="Bauer D."/>
            <person name="Goodstein D."/>
            <person name="Dubchak I."/>
            <person name="Poliakov A."/>
            <person name="Mizrachi E."/>
            <person name="Kullan A."/>
            <person name="Hussey S."/>
            <person name="Pinard D."/>
            <person name="Van D."/>
            <person name="Singh P."/>
            <person name="Van J."/>
            <person name="Silva-Junior O."/>
            <person name="Togawa R."/>
            <person name="Pappas M."/>
            <person name="Faria D."/>
            <person name="Sansaloni C."/>
            <person name="Petroli C."/>
            <person name="Yang X."/>
            <person name="Ranjan P."/>
            <person name="Tschaplinski T."/>
            <person name="Ye C."/>
            <person name="Li T."/>
            <person name="Sterck L."/>
            <person name="Vanneste K."/>
            <person name="Murat F."/>
            <person name="Soler M."/>
            <person name="Clemente H."/>
            <person name="Saidi N."/>
            <person name="Cassan-Wang H."/>
            <person name="Dunand C."/>
            <person name="Hefer C."/>
            <person name="Bornberg-Bauer E."/>
            <person name="Kersting A."/>
            <person name="Vining K."/>
            <person name="Amarasinghe V."/>
            <person name="Ranik M."/>
            <person name="Naithani S."/>
            <person name="Elser J."/>
            <person name="Boyd A."/>
            <person name="Liston A."/>
            <person name="Spatafora J."/>
            <person name="Dharmwardhana P."/>
            <person name="Raja R."/>
            <person name="Sullivan C."/>
            <person name="Romanel E."/>
            <person name="Alves-Ferreira M."/>
            <person name="Kulheim C."/>
            <person name="Foley W."/>
            <person name="Carocha V."/>
            <person name="Paiva J."/>
            <person name="Kudrna D."/>
            <person name="Brommonschenkel S."/>
            <person name="Pasquali G."/>
            <person name="Byrne M."/>
            <person name="Rigault P."/>
            <person name="Tibbits J."/>
            <person name="Spokevicius A."/>
            <person name="Jones R."/>
            <person name="Steane D."/>
            <person name="Vaillancourt R."/>
            <person name="Potts B."/>
            <person name="Joubert F."/>
            <person name="Barry K."/>
            <person name="Pappas G."/>
            <person name="Strauss S."/>
            <person name="Jaiswal P."/>
            <person name="Grima-Pettenati J."/>
            <person name="Salse J."/>
            <person name="Van D."/>
            <person name="Rokhsar D."/>
            <person name="Schmutz J."/>
        </authorList>
    </citation>
    <scope>NUCLEOTIDE SEQUENCE</scope>
    <source>
        <tissue evidence="1">Leaf extractions</tissue>
    </source>
</reference>
<protein>
    <submittedName>
        <fullName evidence="2">Uncharacterized protein</fullName>
    </submittedName>
</protein>
<dbReference type="Gramene" id="KCW45049">
    <property type="protein sequence ID" value="KCW45049"/>
    <property type="gene ID" value="EUGRSUZ_L01354"/>
</dbReference>